<dbReference type="Proteomes" id="UP001497382">
    <property type="component" value="Unassembled WGS sequence"/>
</dbReference>
<comment type="caution">
    <text evidence="1">The sequence shown here is derived from an EMBL/GenBank/DDBJ whole genome shotgun (WGS) entry which is preliminary data.</text>
</comment>
<accession>A0AAV2BU03</accession>
<protein>
    <submittedName>
        <fullName evidence="1">Uncharacterized protein</fullName>
    </submittedName>
</protein>
<name>A0AAV2BU03_9ARAC</name>
<evidence type="ECO:0000313" key="2">
    <source>
        <dbReference type="Proteomes" id="UP001497382"/>
    </source>
</evidence>
<dbReference type="AlphaFoldDB" id="A0AAV2BU03"/>
<keyword evidence="2" id="KW-1185">Reference proteome</keyword>
<proteinExistence type="predicted"/>
<gene>
    <name evidence="1" type="ORF">LARSCL_LOCUS21570</name>
</gene>
<sequence length="60" mass="6569">MNGFKDTGLFPPNIKELEHRIVLSQRATNQSDVPATSMNTRVLLESTKANSDADAKLPPC</sequence>
<evidence type="ECO:0000313" key="1">
    <source>
        <dbReference type="EMBL" id="CAL1299783.1"/>
    </source>
</evidence>
<organism evidence="1 2">
    <name type="scientific">Larinioides sclopetarius</name>
    <dbReference type="NCBI Taxonomy" id="280406"/>
    <lineage>
        <taxon>Eukaryota</taxon>
        <taxon>Metazoa</taxon>
        <taxon>Ecdysozoa</taxon>
        <taxon>Arthropoda</taxon>
        <taxon>Chelicerata</taxon>
        <taxon>Arachnida</taxon>
        <taxon>Araneae</taxon>
        <taxon>Araneomorphae</taxon>
        <taxon>Entelegynae</taxon>
        <taxon>Araneoidea</taxon>
        <taxon>Araneidae</taxon>
        <taxon>Larinioides</taxon>
    </lineage>
</organism>
<reference evidence="1 2" key="1">
    <citation type="submission" date="2024-04" db="EMBL/GenBank/DDBJ databases">
        <authorList>
            <person name="Rising A."/>
            <person name="Reimegard J."/>
            <person name="Sonavane S."/>
            <person name="Akerstrom W."/>
            <person name="Nylinder S."/>
            <person name="Hedman E."/>
            <person name="Kallberg Y."/>
        </authorList>
    </citation>
    <scope>NUCLEOTIDE SEQUENCE [LARGE SCALE GENOMIC DNA]</scope>
</reference>
<dbReference type="EMBL" id="CAXIEN010000518">
    <property type="protein sequence ID" value="CAL1299783.1"/>
    <property type="molecule type" value="Genomic_DNA"/>
</dbReference>